<dbReference type="EMBL" id="AM920439">
    <property type="protein sequence ID" value="CAP87115.1"/>
    <property type="molecule type" value="Genomic_DNA"/>
</dbReference>
<evidence type="ECO:0000313" key="2">
    <source>
        <dbReference type="Proteomes" id="UP000000724"/>
    </source>
</evidence>
<reference evidence="1 2" key="1">
    <citation type="journal article" date="2008" name="Nat. Biotechnol.">
        <title>Genome sequencing and analysis of the filamentous fungus Penicillium chrysogenum.</title>
        <authorList>
            <person name="van den Berg M.A."/>
            <person name="Albang R."/>
            <person name="Albermann K."/>
            <person name="Badger J.H."/>
            <person name="Daran J.-M."/>
            <person name="Driessen A.J.M."/>
            <person name="Garcia-Estrada C."/>
            <person name="Fedorova N.D."/>
            <person name="Harris D.M."/>
            <person name="Heijne W.H.M."/>
            <person name="Joardar V.S."/>
            <person name="Kiel J.A.K.W."/>
            <person name="Kovalchuk A."/>
            <person name="Martin J.F."/>
            <person name="Nierman W.C."/>
            <person name="Nijland J.G."/>
            <person name="Pronk J.T."/>
            <person name="Roubos J.A."/>
            <person name="van der Klei I.J."/>
            <person name="van Peij N.N.M.E."/>
            <person name="Veenhuis M."/>
            <person name="von Doehren H."/>
            <person name="Wagner C."/>
            <person name="Wortman J.R."/>
            <person name="Bovenberg R.A.L."/>
        </authorList>
    </citation>
    <scope>NUCLEOTIDE SEQUENCE [LARGE SCALE GENOMIC DNA]</scope>
    <source>
        <strain evidence="2">ATCC 28089 / DSM 1075 / NRRL 1951 / Wisconsin 54-1255</strain>
    </source>
</reference>
<dbReference type="HOGENOM" id="CLU_1396768_0_0_1"/>
<protein>
    <submittedName>
        <fullName evidence="1">Uncharacterized protein</fullName>
    </submittedName>
</protein>
<dbReference type="VEuPathDB" id="FungiDB:PCH_Pc24g02070"/>
<name>B6HWY9_PENRW</name>
<dbReference type="Proteomes" id="UP000000724">
    <property type="component" value="Contig Pc00c24"/>
</dbReference>
<dbReference type="AlphaFoldDB" id="B6HWY9"/>
<proteinExistence type="predicted"/>
<keyword evidence="2" id="KW-1185">Reference proteome</keyword>
<evidence type="ECO:0000313" key="1">
    <source>
        <dbReference type="EMBL" id="CAP87115.1"/>
    </source>
</evidence>
<sequence length="195" mass="21440">MSCNPAHLQCNGYWAKYWVIPCTVSGAYGQEMTGIIVKTLDFPQLQSSYFALSADVIAVGQKCGPPDFCICWIKPKMSRFTWNLVIRLYWYINGQPACATMSPQPLARAVKIEDPDVLQATSVFKCACVLSTSLTNEFRTEWPPEGSLFSHDDPTASFGDASGDGAAVRRVRSTSEAAVGISGRGFDRLILRKNI</sequence>
<gene>
    <name evidence="1" type="ORF">Pc24g02070</name>
    <name evidence="1" type="ORF">PCH_Pc24g02070</name>
</gene>
<accession>B6HWY9</accession>
<organism evidence="1 2">
    <name type="scientific">Penicillium rubens (strain ATCC 28089 / DSM 1075 / NRRL 1951 / Wisconsin 54-1255)</name>
    <name type="common">Penicillium chrysogenum</name>
    <dbReference type="NCBI Taxonomy" id="500485"/>
    <lineage>
        <taxon>Eukaryota</taxon>
        <taxon>Fungi</taxon>
        <taxon>Dikarya</taxon>
        <taxon>Ascomycota</taxon>
        <taxon>Pezizomycotina</taxon>
        <taxon>Eurotiomycetes</taxon>
        <taxon>Eurotiomycetidae</taxon>
        <taxon>Eurotiales</taxon>
        <taxon>Aspergillaceae</taxon>
        <taxon>Penicillium</taxon>
        <taxon>Penicillium chrysogenum species complex</taxon>
    </lineage>
</organism>